<dbReference type="AlphaFoldDB" id="A0A0K1PS10"/>
<dbReference type="SUPFAM" id="SSF55347">
    <property type="entry name" value="Glyceraldehyde-3-phosphate dehydrogenase-like, C-terminal domain"/>
    <property type="match status" value="1"/>
</dbReference>
<dbReference type="InterPro" id="IPR055170">
    <property type="entry name" value="GFO_IDH_MocA-like_dom"/>
</dbReference>
<organism evidence="3 4">
    <name type="scientific">Labilithrix luteola</name>
    <dbReference type="NCBI Taxonomy" id="1391654"/>
    <lineage>
        <taxon>Bacteria</taxon>
        <taxon>Pseudomonadati</taxon>
        <taxon>Myxococcota</taxon>
        <taxon>Polyangia</taxon>
        <taxon>Polyangiales</taxon>
        <taxon>Labilitrichaceae</taxon>
        <taxon>Labilithrix</taxon>
    </lineage>
</organism>
<dbReference type="Pfam" id="PF22725">
    <property type="entry name" value="GFO_IDH_MocA_C3"/>
    <property type="match status" value="1"/>
</dbReference>
<dbReference type="InterPro" id="IPR036291">
    <property type="entry name" value="NAD(P)-bd_dom_sf"/>
</dbReference>
<dbReference type="Gene3D" id="3.30.360.10">
    <property type="entry name" value="Dihydrodipicolinate Reductase, domain 2"/>
    <property type="match status" value="1"/>
</dbReference>
<dbReference type="EMBL" id="CP012333">
    <property type="protein sequence ID" value="AKU96302.1"/>
    <property type="molecule type" value="Genomic_DNA"/>
</dbReference>
<feature type="domain" description="Gfo/Idh/MocA-like oxidoreductase N-terminal" evidence="1">
    <location>
        <begin position="5"/>
        <end position="119"/>
    </location>
</feature>
<name>A0A0K1PS10_9BACT</name>
<evidence type="ECO:0000259" key="1">
    <source>
        <dbReference type="Pfam" id="PF01408"/>
    </source>
</evidence>
<accession>A0A0K1PS10</accession>
<dbReference type="SUPFAM" id="SSF51735">
    <property type="entry name" value="NAD(P)-binding Rossmann-fold domains"/>
    <property type="match status" value="1"/>
</dbReference>
<dbReference type="RefSeq" id="WP_169927518.1">
    <property type="nucleotide sequence ID" value="NZ_CP012333.1"/>
</dbReference>
<evidence type="ECO:0000313" key="4">
    <source>
        <dbReference type="Proteomes" id="UP000064967"/>
    </source>
</evidence>
<dbReference type="PANTHER" id="PTHR43377:SF1">
    <property type="entry name" value="BILIVERDIN REDUCTASE A"/>
    <property type="match status" value="1"/>
</dbReference>
<dbReference type="Proteomes" id="UP000064967">
    <property type="component" value="Chromosome"/>
</dbReference>
<gene>
    <name evidence="3" type="ORF">AKJ09_02966</name>
</gene>
<evidence type="ECO:0000313" key="3">
    <source>
        <dbReference type="EMBL" id="AKU96302.1"/>
    </source>
</evidence>
<protein>
    <submittedName>
        <fullName evidence="3">Myo-inositol 2-dehydrogenase</fullName>
    </submittedName>
</protein>
<dbReference type="InterPro" id="IPR000683">
    <property type="entry name" value="Gfo/Idh/MocA-like_OxRdtase_N"/>
</dbReference>
<proteinExistence type="predicted"/>
<dbReference type="GO" id="GO:0000166">
    <property type="term" value="F:nucleotide binding"/>
    <property type="evidence" value="ECO:0007669"/>
    <property type="project" value="InterPro"/>
</dbReference>
<dbReference type="KEGG" id="llu:AKJ09_02966"/>
<reference evidence="3 4" key="1">
    <citation type="submission" date="2015-08" db="EMBL/GenBank/DDBJ databases">
        <authorList>
            <person name="Babu N.S."/>
            <person name="Beckwith C.J."/>
            <person name="Beseler K.G."/>
            <person name="Brison A."/>
            <person name="Carone J.V."/>
            <person name="Caskin T.P."/>
            <person name="Diamond M."/>
            <person name="Durham M.E."/>
            <person name="Foxe J.M."/>
            <person name="Go M."/>
            <person name="Henderson B.A."/>
            <person name="Jones I.B."/>
            <person name="McGettigan J.A."/>
            <person name="Micheletti S.J."/>
            <person name="Nasrallah M.E."/>
            <person name="Ortiz D."/>
            <person name="Piller C.R."/>
            <person name="Privatt S.R."/>
            <person name="Schneider S.L."/>
            <person name="Sharp S."/>
            <person name="Smith T.C."/>
            <person name="Stanton J.D."/>
            <person name="Ullery H.E."/>
            <person name="Wilson R.J."/>
            <person name="Serrano M.G."/>
            <person name="Buck G."/>
            <person name="Lee V."/>
            <person name="Wang Y."/>
            <person name="Carvalho R."/>
            <person name="Voegtly L."/>
            <person name="Shi R."/>
            <person name="Duckworth R."/>
            <person name="Johnson A."/>
            <person name="Loviza R."/>
            <person name="Walstead R."/>
            <person name="Shah Z."/>
            <person name="Kiflezghi M."/>
            <person name="Wade K."/>
            <person name="Ball S.L."/>
            <person name="Bradley K.W."/>
            <person name="Asai D.J."/>
            <person name="Bowman C.A."/>
            <person name="Russell D.A."/>
            <person name="Pope W.H."/>
            <person name="Jacobs-Sera D."/>
            <person name="Hendrix R.W."/>
            <person name="Hatfull G.F."/>
        </authorList>
    </citation>
    <scope>NUCLEOTIDE SEQUENCE [LARGE SCALE GENOMIC DNA]</scope>
    <source>
        <strain evidence="3 4">DSM 27648</strain>
    </source>
</reference>
<sequence>MAAKIKTVLVGLGRMGKNHLRVLRDTPGIDLKAVVDAQAVQPGDLGSIGFCRTLAELKSIDFDAAVIATPTATHHAVALELIGMGKHLLVEKPIASTFEQGREVLEAAANRGVKLAVGHVERFNPAVRKLREIIKEGFLGTPIHFSFTRVGGYPETVITGNNVILDLAVHDIDVLRSLVGAVKLEHSMCHVTWRENVFDTAEIFLASSTGASASVHVNWITPTKIRSIRVTGTRGVCFVDYILQTCELYGGSLLRPVEPTNIHSFDSIQELYRATDKIQFGVQKEEPLRAQAKQFHRFVTEGDAGELCTGRDAHAAVLLAERAMQVEQTRARPTSLPPNDGLLTAADEWI</sequence>
<feature type="domain" description="GFO/IDH/MocA-like oxidoreductase" evidence="2">
    <location>
        <begin position="127"/>
        <end position="235"/>
    </location>
</feature>
<dbReference type="PANTHER" id="PTHR43377">
    <property type="entry name" value="BILIVERDIN REDUCTASE A"/>
    <property type="match status" value="1"/>
</dbReference>
<dbReference type="InterPro" id="IPR051450">
    <property type="entry name" value="Gfo/Idh/MocA_Oxidoreductases"/>
</dbReference>
<dbReference type="STRING" id="1391654.AKJ09_02966"/>
<dbReference type="Pfam" id="PF01408">
    <property type="entry name" value="GFO_IDH_MocA"/>
    <property type="match status" value="1"/>
</dbReference>
<evidence type="ECO:0000259" key="2">
    <source>
        <dbReference type="Pfam" id="PF22725"/>
    </source>
</evidence>
<dbReference type="Gene3D" id="3.40.50.720">
    <property type="entry name" value="NAD(P)-binding Rossmann-like Domain"/>
    <property type="match status" value="1"/>
</dbReference>
<keyword evidence="4" id="KW-1185">Reference proteome</keyword>